<dbReference type="RefSeq" id="WP_115774509.1">
    <property type="nucleotide sequence ID" value="NZ_PIOC01000027.1"/>
</dbReference>
<reference evidence="3" key="1">
    <citation type="submission" date="2017-11" db="EMBL/GenBank/DDBJ databases">
        <authorList>
            <person name="Zhu W."/>
        </authorList>
    </citation>
    <scope>NUCLEOTIDE SEQUENCE [LARGE SCALE GENOMIC DNA]</scope>
    <source>
        <strain evidence="3">CAU 1183</strain>
    </source>
</reference>
<evidence type="ECO:0000256" key="1">
    <source>
        <dbReference type="SAM" id="Phobius"/>
    </source>
</evidence>
<keyword evidence="1" id="KW-0472">Membrane</keyword>
<dbReference type="Proteomes" id="UP000257143">
    <property type="component" value="Unassembled WGS sequence"/>
</dbReference>
<comment type="caution">
    <text evidence="2">The sequence shown here is derived from an EMBL/GenBank/DDBJ whole genome shotgun (WGS) entry which is preliminary data.</text>
</comment>
<evidence type="ECO:0000313" key="2">
    <source>
        <dbReference type="EMBL" id="RDW16323.1"/>
    </source>
</evidence>
<proteinExistence type="predicted"/>
<dbReference type="InterPro" id="IPR007313">
    <property type="entry name" value="FxsA"/>
</dbReference>
<dbReference type="GO" id="GO:0016020">
    <property type="term" value="C:membrane"/>
    <property type="evidence" value="ECO:0007669"/>
    <property type="project" value="InterPro"/>
</dbReference>
<gene>
    <name evidence="2" type="ORF">CWR48_16895</name>
</gene>
<name>A0A3D8PJQ3_9BACI</name>
<dbReference type="Pfam" id="PF04186">
    <property type="entry name" value="FxsA"/>
    <property type="match status" value="1"/>
</dbReference>
<protein>
    <submittedName>
        <fullName evidence="2">Membrane protein FxsA</fullName>
    </submittedName>
</protein>
<dbReference type="NCBIfam" id="NF008528">
    <property type="entry name" value="PRK11463.1-2"/>
    <property type="match status" value="1"/>
</dbReference>
<dbReference type="EMBL" id="PIOC01000027">
    <property type="protein sequence ID" value="RDW16323.1"/>
    <property type="molecule type" value="Genomic_DNA"/>
</dbReference>
<keyword evidence="1" id="KW-0812">Transmembrane</keyword>
<keyword evidence="1" id="KW-1133">Transmembrane helix</keyword>
<dbReference type="OrthoDB" id="9792788at2"/>
<feature type="transmembrane region" description="Helical" evidence="1">
    <location>
        <begin position="70"/>
        <end position="103"/>
    </location>
</feature>
<keyword evidence="3" id="KW-1185">Reference proteome</keyword>
<evidence type="ECO:0000313" key="3">
    <source>
        <dbReference type="Proteomes" id="UP000257143"/>
    </source>
</evidence>
<accession>A0A3D8PJQ3</accession>
<sequence length="129" mass="14747">MRWLILALLVIPAAEIGVFIWLGNMIGPWWVIFLILFTGIAGVAIAKKQGIDTWNRARVMMSQGQPPGEAMIDGICIFMGSILLFLPGLISDIAGIILILPFARRPIKRWIYYYLRRKMKNGTIIFRKW</sequence>
<organism evidence="2 3">
    <name type="scientific">Oceanobacillus arenosus</name>
    <dbReference type="NCBI Taxonomy" id="1229153"/>
    <lineage>
        <taxon>Bacteria</taxon>
        <taxon>Bacillati</taxon>
        <taxon>Bacillota</taxon>
        <taxon>Bacilli</taxon>
        <taxon>Bacillales</taxon>
        <taxon>Bacillaceae</taxon>
        <taxon>Oceanobacillus</taxon>
    </lineage>
</organism>
<dbReference type="PANTHER" id="PTHR35335:SF1">
    <property type="entry name" value="UPF0716 PROTEIN FXSA"/>
    <property type="match status" value="1"/>
</dbReference>
<dbReference type="AlphaFoldDB" id="A0A3D8PJQ3"/>
<dbReference type="PANTHER" id="PTHR35335">
    <property type="entry name" value="UPF0716 PROTEIN FXSA"/>
    <property type="match status" value="1"/>
</dbReference>
<feature type="transmembrane region" description="Helical" evidence="1">
    <location>
        <begin position="26"/>
        <end position="46"/>
    </location>
</feature>